<dbReference type="Proteomes" id="UP000245911">
    <property type="component" value="Unassembled WGS sequence"/>
</dbReference>
<dbReference type="InterPro" id="IPR050445">
    <property type="entry name" value="Bact_polysacc_biosynth/exp"/>
</dbReference>
<evidence type="ECO:0000313" key="1">
    <source>
        <dbReference type="EMBL" id="PVH28337.1"/>
    </source>
</evidence>
<comment type="caution">
    <text evidence="1">The sequence shown here is derived from an EMBL/GenBank/DDBJ whole genome shotgun (WGS) entry which is preliminary data.</text>
</comment>
<dbReference type="PANTHER" id="PTHR32309:SF31">
    <property type="entry name" value="CAPSULAR EXOPOLYSACCHARIDE FAMILY"/>
    <property type="match status" value="1"/>
</dbReference>
<proteinExistence type="predicted"/>
<protein>
    <recommendedName>
        <fullName evidence="3">Exopolysaccharide biosynthesis protein</fullName>
    </recommendedName>
</protein>
<evidence type="ECO:0008006" key="3">
    <source>
        <dbReference type="Google" id="ProtNLM"/>
    </source>
</evidence>
<dbReference type="Gene3D" id="3.40.50.300">
    <property type="entry name" value="P-loop containing nucleotide triphosphate hydrolases"/>
    <property type="match status" value="1"/>
</dbReference>
<accession>A0A2T8HSF1</accession>
<dbReference type="PANTHER" id="PTHR32309">
    <property type="entry name" value="TYROSINE-PROTEIN KINASE"/>
    <property type="match status" value="1"/>
</dbReference>
<reference evidence="1 2" key="1">
    <citation type="submission" date="2018-04" db="EMBL/GenBank/DDBJ databases">
        <title>Pararhodobacter oceanense sp. nov., isolated from marine intertidal sediment.</title>
        <authorList>
            <person name="Wang X.-L."/>
            <person name="Du Z.-J."/>
        </authorList>
    </citation>
    <scope>NUCLEOTIDE SEQUENCE [LARGE SCALE GENOMIC DNA]</scope>
    <source>
        <strain evidence="1 2">AM505</strain>
    </source>
</reference>
<gene>
    <name evidence="1" type="ORF">DDE20_12170</name>
</gene>
<evidence type="ECO:0000313" key="2">
    <source>
        <dbReference type="Proteomes" id="UP000245911"/>
    </source>
</evidence>
<dbReference type="OrthoDB" id="9775724at2"/>
<dbReference type="EMBL" id="QDKM01000005">
    <property type="protein sequence ID" value="PVH28337.1"/>
    <property type="molecule type" value="Genomic_DNA"/>
</dbReference>
<sequence length="294" mass="31434">MVNTRILEQRLGWRRNASDPEVVPKNRPIAHVPMLQGRVDTSARGGAPGPRRLAVAEAWDNLPVLEDAPDALAARAGLVPAIDRGSLAGASFDQLRTQLTRALKANDWRRVGISSATRGAGRSFFAAGLAASIARLDAMRVLLVDADLESPGLAALFHAEAPGPIAEVLNGSRAPETQLMRMGSGLALALNDTPEEYGAELLLAPEGILALRAMNDLLAPDVMILDMPPLLDDPLAQALLPQLDAVLLVADGQRNTAHEISECERMLDGQVPLLGLALNKSEDRDPRHAPRRRA</sequence>
<keyword evidence="2" id="KW-1185">Reference proteome</keyword>
<dbReference type="SUPFAM" id="SSF52540">
    <property type="entry name" value="P-loop containing nucleoside triphosphate hydrolases"/>
    <property type="match status" value="1"/>
</dbReference>
<organism evidence="1 2">
    <name type="scientific">Pararhodobacter oceanensis</name>
    <dbReference type="NCBI Taxonomy" id="2172121"/>
    <lineage>
        <taxon>Bacteria</taxon>
        <taxon>Pseudomonadati</taxon>
        <taxon>Pseudomonadota</taxon>
        <taxon>Alphaproteobacteria</taxon>
        <taxon>Rhodobacterales</taxon>
        <taxon>Paracoccaceae</taxon>
        <taxon>Pararhodobacter</taxon>
    </lineage>
</organism>
<dbReference type="RefSeq" id="WP_116558786.1">
    <property type="nucleotide sequence ID" value="NZ_QDKM01000005.1"/>
</dbReference>
<dbReference type="InterPro" id="IPR027417">
    <property type="entry name" value="P-loop_NTPase"/>
</dbReference>
<dbReference type="AlphaFoldDB" id="A0A2T8HSF1"/>
<name>A0A2T8HSF1_9RHOB</name>